<dbReference type="AlphaFoldDB" id="A0A1E8E3V9"/>
<evidence type="ECO:0000313" key="2">
    <source>
        <dbReference type="EMBL" id="OFE43893.1"/>
    </source>
</evidence>
<gene>
    <name evidence="2" type="ORF">BJN41_04010</name>
</gene>
<feature type="chain" id="PRO_5009213507" evidence="1">
    <location>
        <begin position="27"/>
        <end position="141"/>
    </location>
</feature>
<evidence type="ECO:0000313" key="3">
    <source>
        <dbReference type="Proteomes" id="UP000186931"/>
    </source>
</evidence>
<name>A0A1E8E3V9_9GAMM</name>
<evidence type="ECO:0000256" key="1">
    <source>
        <dbReference type="SAM" id="SignalP"/>
    </source>
</evidence>
<feature type="signal peptide" evidence="1">
    <location>
        <begin position="1"/>
        <end position="26"/>
    </location>
</feature>
<dbReference type="Proteomes" id="UP000186931">
    <property type="component" value="Unassembled WGS sequence"/>
</dbReference>
<dbReference type="EMBL" id="MKQS01000007">
    <property type="protein sequence ID" value="OFE43893.1"/>
    <property type="molecule type" value="Genomic_DNA"/>
</dbReference>
<organism evidence="2 3">
    <name type="scientific">Acinetobacter towneri</name>
    <dbReference type="NCBI Taxonomy" id="202956"/>
    <lineage>
        <taxon>Bacteria</taxon>
        <taxon>Pseudomonadati</taxon>
        <taxon>Pseudomonadota</taxon>
        <taxon>Gammaproteobacteria</taxon>
        <taxon>Moraxellales</taxon>
        <taxon>Moraxellaceae</taxon>
        <taxon>Acinetobacter</taxon>
    </lineage>
</organism>
<protein>
    <submittedName>
        <fullName evidence="2">Uncharacterized protein</fullName>
    </submittedName>
</protein>
<sequence length="141" mass="16335">MFLQRFIFSFKWMTCLCCLLSFASHVQSSSLESATESVSPIETDAEFYDIFAGTVQYKNQELQLRRCSLGNDLYLLDFQNPEEANQLKTLLQQNTKFWVNLIAQPSEHNGQYTLNVREIAELHTQQSCHLNDVLNDLLNHL</sequence>
<reference evidence="2 3" key="1">
    <citation type="submission" date="2016-10" db="EMBL/GenBank/DDBJ databases">
        <title>Genome of airborne Acinetobacter sp. 5-2Ac02 in the hospital environment: Species near to Acinetobacter towneri.</title>
        <authorList>
            <person name="Barbosa B."/>
            <person name="Fernandez-Garcia L."/>
            <person name="Gato E."/>
            <person name="Leao R."/>
            <person name="Albano R."/>
            <person name="Fernandez B."/>
            <person name="Fernandez-Cuenca F."/>
            <person name="Marques E."/>
            <person name="Tomas M."/>
        </authorList>
    </citation>
    <scope>NUCLEOTIDE SEQUENCE [LARGE SCALE GENOMIC DNA]</scope>
    <source>
        <strain evidence="2 3">5-2Ac02</strain>
    </source>
</reference>
<accession>A0A1E8E3V9</accession>
<comment type="caution">
    <text evidence="2">The sequence shown here is derived from an EMBL/GenBank/DDBJ whole genome shotgun (WGS) entry which is preliminary data.</text>
</comment>
<proteinExistence type="predicted"/>
<dbReference type="RefSeq" id="WP_019836757.1">
    <property type="nucleotide sequence ID" value="NZ_CP183897.1"/>
</dbReference>
<keyword evidence="1" id="KW-0732">Signal</keyword>